<gene>
    <name evidence="1" type="ORF">D7V64_08115</name>
</gene>
<proteinExistence type="predicted"/>
<dbReference type="InterPro" id="IPR038666">
    <property type="entry name" value="SSP1_head-tail_sf"/>
</dbReference>
<dbReference type="RefSeq" id="WP_120367377.1">
    <property type="nucleotide sequence ID" value="NZ_RAXZ01000008.1"/>
</dbReference>
<protein>
    <submittedName>
        <fullName evidence="1">Phage head-tail adapter protein</fullName>
    </submittedName>
</protein>
<comment type="caution">
    <text evidence="1">The sequence shown here is derived from an EMBL/GenBank/DDBJ whole genome shotgun (WGS) entry which is preliminary data.</text>
</comment>
<reference evidence="1 2" key="1">
    <citation type="submission" date="2018-09" db="EMBL/GenBank/DDBJ databases">
        <title>The draft genome of Acinetobacter spp. strains.</title>
        <authorList>
            <person name="Qin J."/>
            <person name="Feng Y."/>
            <person name="Zong Z."/>
        </authorList>
    </citation>
    <scope>NUCLEOTIDE SEQUENCE [LARGE SCALE GENOMIC DNA]</scope>
    <source>
        <strain evidence="1 2">WCHAc060002</strain>
    </source>
</reference>
<dbReference type="EMBL" id="RAXZ01000008">
    <property type="protein sequence ID" value="RKG52951.1"/>
    <property type="molecule type" value="Genomic_DNA"/>
</dbReference>
<dbReference type="Pfam" id="PF05521">
    <property type="entry name" value="Phage_HCP"/>
    <property type="match status" value="1"/>
</dbReference>
<organism evidence="1 2">
    <name type="scientific">Acinetobacter cumulans</name>
    <dbReference type="NCBI Taxonomy" id="2136182"/>
    <lineage>
        <taxon>Bacteria</taxon>
        <taxon>Pseudomonadati</taxon>
        <taxon>Pseudomonadota</taxon>
        <taxon>Gammaproteobacteria</taxon>
        <taxon>Moraxellales</taxon>
        <taxon>Moraxellaceae</taxon>
        <taxon>Acinetobacter</taxon>
    </lineage>
</organism>
<sequence length="108" mass="12013">MQAGDLDHLYEVLQRTEEKDSAGQKKWTWTKIGEFYGGEVPVSTSAFSSSGAMGSALVVQINYRPEDFPDLLPEHQLRDADSQKIYAITGILPVSRTKHRIMCAVGKI</sequence>
<dbReference type="AlphaFoldDB" id="A0A3A8GGP6"/>
<dbReference type="InterPro" id="IPR008767">
    <property type="entry name" value="Phage_SPP1_head-tail_adaptor"/>
</dbReference>
<name>A0A3A8GGP6_9GAMM</name>
<dbReference type="Proteomes" id="UP000281084">
    <property type="component" value="Unassembled WGS sequence"/>
</dbReference>
<dbReference type="Gene3D" id="2.40.10.270">
    <property type="entry name" value="Bacteriophage SPP1 head-tail adaptor protein"/>
    <property type="match status" value="1"/>
</dbReference>
<evidence type="ECO:0000313" key="2">
    <source>
        <dbReference type="Proteomes" id="UP000281084"/>
    </source>
</evidence>
<accession>A0A3A8GGP6</accession>
<evidence type="ECO:0000313" key="1">
    <source>
        <dbReference type="EMBL" id="RKG52951.1"/>
    </source>
</evidence>